<reference evidence="2" key="1">
    <citation type="journal article" date="2014" name="Int. J. Syst. Evol. Microbiol.">
        <title>Complete genome sequence of Corynebacterium casei LMG S-19264T (=DSM 44701T), isolated from a smear-ripened cheese.</title>
        <authorList>
            <consortium name="US DOE Joint Genome Institute (JGI-PGF)"/>
            <person name="Walter F."/>
            <person name="Albersmeier A."/>
            <person name="Kalinowski J."/>
            <person name="Ruckert C."/>
        </authorList>
    </citation>
    <scope>NUCLEOTIDE SEQUENCE</scope>
    <source>
        <strain evidence="2">VKM B-2555</strain>
    </source>
</reference>
<organism evidence="2 3">
    <name type="scientific">Methylopila jiangsuensis</name>
    <dbReference type="NCBI Taxonomy" id="586230"/>
    <lineage>
        <taxon>Bacteria</taxon>
        <taxon>Pseudomonadati</taxon>
        <taxon>Pseudomonadota</taxon>
        <taxon>Alphaproteobacteria</taxon>
        <taxon>Hyphomicrobiales</taxon>
        <taxon>Methylopilaceae</taxon>
        <taxon>Methylopila</taxon>
    </lineage>
</organism>
<keyword evidence="1" id="KW-1133">Transmembrane helix</keyword>
<sequence length="141" mass="14500">MTTRDAMTCEAFDAALHARGADLSRWPAAEAQAAERLLEASAEARARFAAARRLDDAVAQAAEAAPAPGLALRLNAALDDRRRARERWLADSPGRFGLAGAGFGAAAVAVGLWLGAVVGPVDAATPDFSAAFEVSLIDGGL</sequence>
<proteinExistence type="predicted"/>
<keyword evidence="1" id="KW-0812">Transmembrane</keyword>
<dbReference type="AlphaFoldDB" id="A0A9W6JH59"/>
<protein>
    <submittedName>
        <fullName evidence="2">Uncharacterized protein</fullName>
    </submittedName>
</protein>
<evidence type="ECO:0000256" key="1">
    <source>
        <dbReference type="SAM" id="Phobius"/>
    </source>
</evidence>
<evidence type="ECO:0000313" key="3">
    <source>
        <dbReference type="Proteomes" id="UP001143364"/>
    </source>
</evidence>
<name>A0A9W6JH59_9HYPH</name>
<dbReference type="RefSeq" id="WP_271205392.1">
    <property type="nucleotide sequence ID" value="NZ_BSFK01000016.1"/>
</dbReference>
<gene>
    <name evidence="2" type="ORF">GCM10008171_28040</name>
</gene>
<feature type="transmembrane region" description="Helical" evidence="1">
    <location>
        <begin position="96"/>
        <end position="118"/>
    </location>
</feature>
<accession>A0A9W6JH59</accession>
<dbReference type="EMBL" id="BSFK01000016">
    <property type="protein sequence ID" value="GLK77550.1"/>
    <property type="molecule type" value="Genomic_DNA"/>
</dbReference>
<keyword evidence="3" id="KW-1185">Reference proteome</keyword>
<keyword evidence="1" id="KW-0472">Membrane</keyword>
<reference evidence="2" key="2">
    <citation type="submission" date="2023-01" db="EMBL/GenBank/DDBJ databases">
        <authorList>
            <person name="Sun Q."/>
            <person name="Evtushenko L."/>
        </authorList>
    </citation>
    <scope>NUCLEOTIDE SEQUENCE</scope>
    <source>
        <strain evidence="2">VKM B-2555</strain>
    </source>
</reference>
<dbReference type="Proteomes" id="UP001143364">
    <property type="component" value="Unassembled WGS sequence"/>
</dbReference>
<comment type="caution">
    <text evidence="2">The sequence shown here is derived from an EMBL/GenBank/DDBJ whole genome shotgun (WGS) entry which is preliminary data.</text>
</comment>
<evidence type="ECO:0000313" key="2">
    <source>
        <dbReference type="EMBL" id="GLK77550.1"/>
    </source>
</evidence>